<dbReference type="KEGG" id="muo:115458282"/>
<dbReference type="InterPro" id="IPR001849">
    <property type="entry name" value="PH_domain"/>
</dbReference>
<feature type="domain" description="PH" evidence="5">
    <location>
        <begin position="9"/>
        <end position="117"/>
    </location>
</feature>
<proteinExistence type="predicted"/>
<evidence type="ECO:0000313" key="7">
    <source>
        <dbReference type="Proteomes" id="UP000515156"/>
    </source>
</evidence>
<evidence type="ECO:0000256" key="3">
    <source>
        <dbReference type="ARBA" id="ARBA00023224"/>
    </source>
</evidence>
<reference evidence="8" key="1">
    <citation type="submission" date="2025-08" db="UniProtKB">
        <authorList>
            <consortium name="RefSeq"/>
        </authorList>
    </citation>
    <scope>IDENTIFICATION</scope>
</reference>
<dbReference type="GO" id="GO:0005829">
    <property type="term" value="C:cytosol"/>
    <property type="evidence" value="ECO:0007669"/>
    <property type="project" value="TreeGrafter"/>
</dbReference>
<evidence type="ECO:0000259" key="6">
    <source>
        <dbReference type="PROSITE" id="PS51064"/>
    </source>
</evidence>
<keyword evidence="1" id="KW-0597">Phosphoprotein</keyword>
<evidence type="ECO:0000313" key="8">
    <source>
        <dbReference type="RefSeq" id="XP_030044006.1"/>
    </source>
</evidence>
<feature type="compositionally biased region" description="Low complexity" evidence="4">
    <location>
        <begin position="345"/>
        <end position="354"/>
    </location>
</feature>
<keyword evidence="2" id="KW-0677">Repeat</keyword>
<evidence type="ECO:0000256" key="4">
    <source>
        <dbReference type="SAM" id="MobiDB-lite"/>
    </source>
</evidence>
<dbReference type="PRINTS" id="PR00628">
    <property type="entry name" value="INSULINRSI"/>
</dbReference>
<dbReference type="GeneID" id="115458282"/>
<feature type="region of interest" description="Disordered" evidence="4">
    <location>
        <begin position="310"/>
        <end position="354"/>
    </location>
</feature>
<feature type="region of interest" description="Disordered" evidence="4">
    <location>
        <begin position="249"/>
        <end position="297"/>
    </location>
</feature>
<dbReference type="FunFam" id="2.30.29.30:FF:000029">
    <property type="entry name" value="Insulin receptor substrate 1"/>
    <property type="match status" value="1"/>
</dbReference>
<evidence type="ECO:0000259" key="5">
    <source>
        <dbReference type="PROSITE" id="PS50003"/>
    </source>
</evidence>
<dbReference type="GO" id="GO:0005886">
    <property type="term" value="C:plasma membrane"/>
    <property type="evidence" value="ECO:0007669"/>
    <property type="project" value="TreeGrafter"/>
</dbReference>
<keyword evidence="7" id="KW-1185">Reference proteome</keyword>
<dbReference type="Pfam" id="PF02174">
    <property type="entry name" value="IRS"/>
    <property type="match status" value="1"/>
</dbReference>
<feature type="compositionally biased region" description="Polar residues" evidence="4">
    <location>
        <begin position="606"/>
        <end position="624"/>
    </location>
</feature>
<dbReference type="Pfam" id="PF00169">
    <property type="entry name" value="PH"/>
    <property type="match status" value="1"/>
</dbReference>
<dbReference type="GO" id="GO:0005158">
    <property type="term" value="F:insulin receptor binding"/>
    <property type="evidence" value="ECO:0007669"/>
    <property type="project" value="InterPro"/>
</dbReference>
<dbReference type="PROSITE" id="PS50003">
    <property type="entry name" value="PH_DOMAIN"/>
    <property type="match status" value="1"/>
</dbReference>
<dbReference type="InterPro" id="IPR039011">
    <property type="entry name" value="IRS"/>
</dbReference>
<protein>
    <submittedName>
        <fullName evidence="8">Insulin receptor substrate 1-B-like</fullName>
    </submittedName>
</protein>
<evidence type="ECO:0000256" key="2">
    <source>
        <dbReference type="ARBA" id="ARBA00022737"/>
    </source>
</evidence>
<dbReference type="InterPro" id="IPR011993">
    <property type="entry name" value="PH-like_dom_sf"/>
</dbReference>
<keyword evidence="3" id="KW-0807">Transducer</keyword>
<dbReference type="PANTHER" id="PTHR10614:SF11">
    <property type="entry name" value="INSULIN RECEPTOR SUBSTRATE 1"/>
    <property type="match status" value="1"/>
</dbReference>
<dbReference type="Proteomes" id="UP000515156">
    <property type="component" value="Chromosome 14"/>
</dbReference>
<dbReference type="GO" id="GO:0043548">
    <property type="term" value="F:phosphatidylinositol 3-kinase binding"/>
    <property type="evidence" value="ECO:0007669"/>
    <property type="project" value="TreeGrafter"/>
</dbReference>
<dbReference type="InParanoid" id="A0A6P7WS42"/>
<gene>
    <name evidence="8" type="primary">LOC115458282</name>
</gene>
<organism evidence="7 8">
    <name type="scientific">Microcaecilia unicolor</name>
    <dbReference type="NCBI Taxonomy" id="1415580"/>
    <lineage>
        <taxon>Eukaryota</taxon>
        <taxon>Metazoa</taxon>
        <taxon>Chordata</taxon>
        <taxon>Craniata</taxon>
        <taxon>Vertebrata</taxon>
        <taxon>Euteleostomi</taxon>
        <taxon>Amphibia</taxon>
        <taxon>Gymnophiona</taxon>
        <taxon>Siphonopidae</taxon>
        <taxon>Microcaecilia</taxon>
    </lineage>
</organism>
<dbReference type="SUPFAM" id="SSF50729">
    <property type="entry name" value="PH domain-like"/>
    <property type="match status" value="2"/>
</dbReference>
<dbReference type="AlphaFoldDB" id="A0A6P7WS42"/>
<dbReference type="PANTHER" id="PTHR10614">
    <property type="entry name" value="INSULIN RECEPTOR SUBSTRATE"/>
    <property type="match status" value="1"/>
</dbReference>
<dbReference type="CDD" id="cd01257">
    <property type="entry name" value="PH_IRS"/>
    <property type="match status" value="1"/>
</dbReference>
<feature type="domain" description="IRS-type PTB" evidence="6">
    <location>
        <begin position="138"/>
        <end position="242"/>
    </location>
</feature>
<dbReference type="SMART" id="SM00233">
    <property type="entry name" value="PH"/>
    <property type="match status" value="1"/>
</dbReference>
<feature type="compositionally biased region" description="Low complexity" evidence="4">
    <location>
        <begin position="660"/>
        <end position="679"/>
    </location>
</feature>
<dbReference type="CDD" id="cd01204">
    <property type="entry name" value="PTB_IRS"/>
    <property type="match status" value="1"/>
</dbReference>
<dbReference type="Gene3D" id="2.30.29.30">
    <property type="entry name" value="Pleckstrin-homology domain (PH domain)/Phosphotyrosine-binding domain (PTB)"/>
    <property type="match status" value="2"/>
</dbReference>
<feature type="region of interest" description="Disordered" evidence="4">
    <location>
        <begin position="920"/>
        <end position="940"/>
    </location>
</feature>
<dbReference type="GO" id="GO:0008286">
    <property type="term" value="P:insulin receptor signaling pathway"/>
    <property type="evidence" value="ECO:0007669"/>
    <property type="project" value="InterPro"/>
</dbReference>
<dbReference type="SMART" id="SM01244">
    <property type="entry name" value="IRS"/>
    <property type="match status" value="1"/>
</dbReference>
<dbReference type="InterPro" id="IPR002404">
    <property type="entry name" value="IRS_PTB"/>
</dbReference>
<feature type="region of interest" description="Disordered" evidence="4">
    <location>
        <begin position="656"/>
        <end position="707"/>
    </location>
</feature>
<dbReference type="PROSITE" id="PS51064">
    <property type="entry name" value="IRS_PTB"/>
    <property type="match status" value="1"/>
</dbReference>
<dbReference type="OrthoDB" id="946068at2759"/>
<sequence length="1021" mass="110783">MEQQTLPADVKKCGYLRKQKSSRRRFFVLRCASALGPARLEYYESEKKFRAAVVGGGGGVPPRRSVPLEGALAVNKRADARHRFLLVLYGRDSSFGVAADGEEEQQQWHAALQELLCAGGTAPAENGQYGLPAPGPAFKEVWQVSLRPKGLGQAKNLVGIYRLCLTAKTINFVKLNSDVAAVVLQLMNVRRCGHSENYFFIEVGRSAVTGPGEFWMQVEDSVVAQNMHETVLEAMKALSDEFRLRSKSQSLASNPISVPPRRHHSNPPPSQVGFSRRSRVPPEAPNSSPALKHDSQRMSMAIEDNCGSRLVPEEENPASSTPTLYAKSLKGSGGTKLHLPLNNRTTPVPSTSLTSLSSPVMANSLGPDCIYTQTSNISVSESPNDYSFISSDECGSSPSDYSRASYDPLSYLPSSLEDSNLNYITMAIRGSLSQEGQCHKRLSMWTPGRDGRTDRNMNRQASLGRVTLNMPQRQDSGEYTMMVRTPSRESFTRPAKLVLPSDPDSVDVSHGEAQQETGKIGLTDNGYMAMLPGILPVGQGKSDDYMPMTPNSVSPPQHIEGTRSEVSGYMVMSPNGSCSPDIITYRRSWAHGDKFSVGSNDSKMSGSDYMNMSPLSHSASSTPPDVSPHLADDAPKMVYSCDSLPRCHKQPSVEMMARPSNPSISSSSQFSCSSSTSSDSLDDPDHHHNYSQTQHYLAKQGGKTVPKNGKAHRPVSLFIDVSKANTLPKVRGAPLPPEPKSPGEYVSIAFKATVPRRPLPRPVSCIGGFQDLPAVALSSEYMNMDLGLSSSSQIHGKTIMDSDPQRKPYGAMLEECLSAEDTESCLTLIKSPTLNDYTEMSFSAGAETPKSSSPKESETNLMEHLGPLSAQRLSPNPSQGPKLIRVDSQSRRRHCSETFLSVPAGAATLAPYADHAKRHSSASFENVGSKAEPGGTPAPTMANERLGNIPRYVPAVLEHGLNYIDLDLAKDSFQEVPPLQSRVQLHSNSCGVAGLNSYASIDFNKSEELRSQKSSKDGTEC</sequence>
<feature type="region of interest" description="Disordered" evidence="4">
    <location>
        <begin position="606"/>
        <end position="633"/>
    </location>
</feature>
<evidence type="ECO:0000256" key="1">
    <source>
        <dbReference type="ARBA" id="ARBA00022553"/>
    </source>
</evidence>
<dbReference type="RefSeq" id="XP_030044006.1">
    <property type="nucleotide sequence ID" value="XM_030188146.1"/>
</dbReference>
<name>A0A6P7WS42_9AMPH</name>
<accession>A0A6P7WS42</accession>
<dbReference type="SMART" id="SM00310">
    <property type="entry name" value="PTBI"/>
    <property type="match status" value="1"/>
</dbReference>